<dbReference type="EMBL" id="MSZS01000011">
    <property type="protein sequence ID" value="PKX89050.1"/>
    <property type="molecule type" value="Genomic_DNA"/>
</dbReference>
<dbReference type="SUPFAM" id="SSF56112">
    <property type="entry name" value="Protein kinase-like (PK-like)"/>
    <property type="match status" value="1"/>
</dbReference>
<keyword evidence="2" id="KW-1185">Reference proteome</keyword>
<evidence type="ECO:0000313" key="2">
    <source>
        <dbReference type="Proteomes" id="UP000234474"/>
    </source>
</evidence>
<reference evidence="2" key="1">
    <citation type="journal article" date="2018" name="Proc. Natl. Acad. Sci. U.S.A.">
        <title>Linking secondary metabolites to gene clusters through genome sequencing of six diverse Aspergillus species.</title>
        <authorList>
            <person name="Kaerboelling I."/>
            <person name="Vesth T.C."/>
            <person name="Frisvad J.C."/>
            <person name="Nybo J.L."/>
            <person name="Theobald S."/>
            <person name="Kuo A."/>
            <person name="Bowyer P."/>
            <person name="Matsuda Y."/>
            <person name="Mondo S."/>
            <person name="Lyhne E.K."/>
            <person name="Kogle M.E."/>
            <person name="Clum A."/>
            <person name="Lipzen A."/>
            <person name="Salamov A."/>
            <person name="Ngan C.Y."/>
            <person name="Daum C."/>
            <person name="Chiniquy J."/>
            <person name="Barry K."/>
            <person name="LaButti K."/>
            <person name="Haridas S."/>
            <person name="Simmons B.A."/>
            <person name="Magnuson J.K."/>
            <person name="Mortensen U.H."/>
            <person name="Larsen T.O."/>
            <person name="Grigoriev I.V."/>
            <person name="Baker S.E."/>
            <person name="Andersen M.R."/>
        </authorList>
    </citation>
    <scope>NUCLEOTIDE SEQUENCE [LARGE SCALE GENOMIC DNA]</scope>
    <source>
        <strain evidence="2">IBT 16806</strain>
    </source>
</reference>
<dbReference type="AlphaFoldDB" id="A0A2I1BUH1"/>
<proteinExistence type="predicted"/>
<dbReference type="RefSeq" id="XP_024677645.1">
    <property type="nucleotide sequence ID" value="XM_024825949.1"/>
</dbReference>
<name>A0A2I1BUH1_ASPN1</name>
<evidence type="ECO:0008006" key="3">
    <source>
        <dbReference type="Google" id="ProtNLM"/>
    </source>
</evidence>
<dbReference type="GeneID" id="36533274"/>
<sequence length="296" mass="33960">MSLFASHCPLNSVKKTIPGSVDEKLRSEVATYIWIHQIAQRFRPIAFMGSVSRWTNSQTLRSLLGYPTSCPYISLKRPTPLSTGYVIISIFNKSTGYAAFANLENEGIPTIPRNSVYQAVESYLLDLLQCNDNRIYHQPNAIHDTEDGQEQLAALTMMRALFPRFISREYRHGPFGLTLTDFQPGNIFADEEWYITDIIDFELATVLPVGLQTPVYWLTGRAIDAIEHGEHLDVFETRIHEYGDAFEDQEKKDACSNFPHAQIMRRCWNSGSFWYFQAVNCLKALLHVFREHVKLK</sequence>
<gene>
    <name evidence="1" type="ORF">P174DRAFT_435750</name>
</gene>
<accession>A0A2I1BUH1</accession>
<dbReference type="OMA" id="IFADEEW"/>
<dbReference type="STRING" id="1392255.A0A2I1BUH1"/>
<dbReference type="VEuPathDB" id="FungiDB:P174DRAFT_435750"/>
<protein>
    <recommendedName>
        <fullName evidence="3">Aminoglycoside phosphotransferase domain-containing protein</fullName>
    </recommendedName>
</protein>
<dbReference type="Proteomes" id="UP000234474">
    <property type="component" value="Unassembled WGS sequence"/>
</dbReference>
<dbReference type="OrthoDB" id="3645574at2759"/>
<comment type="caution">
    <text evidence="1">The sequence shown here is derived from an EMBL/GenBank/DDBJ whole genome shotgun (WGS) entry which is preliminary data.</text>
</comment>
<organism evidence="1 2">
    <name type="scientific">Aspergillus novofumigatus (strain IBT 16806)</name>
    <dbReference type="NCBI Taxonomy" id="1392255"/>
    <lineage>
        <taxon>Eukaryota</taxon>
        <taxon>Fungi</taxon>
        <taxon>Dikarya</taxon>
        <taxon>Ascomycota</taxon>
        <taxon>Pezizomycotina</taxon>
        <taxon>Eurotiomycetes</taxon>
        <taxon>Eurotiomycetidae</taxon>
        <taxon>Eurotiales</taxon>
        <taxon>Aspergillaceae</taxon>
        <taxon>Aspergillus</taxon>
        <taxon>Aspergillus subgen. Fumigati</taxon>
    </lineage>
</organism>
<evidence type="ECO:0000313" key="1">
    <source>
        <dbReference type="EMBL" id="PKX89050.1"/>
    </source>
</evidence>
<dbReference type="InterPro" id="IPR011009">
    <property type="entry name" value="Kinase-like_dom_sf"/>
</dbReference>